<dbReference type="EMBL" id="RJSF01000044">
    <property type="protein sequence ID" value="RNM12705.1"/>
    <property type="molecule type" value="Genomic_DNA"/>
</dbReference>
<comment type="caution">
    <text evidence="1">The sequence shown here is derived from an EMBL/GenBank/DDBJ whole genome shotgun (WGS) entry which is preliminary data.</text>
</comment>
<dbReference type="Pfam" id="PF05120">
    <property type="entry name" value="GvpG"/>
    <property type="match status" value="1"/>
</dbReference>
<dbReference type="InterPro" id="IPR007804">
    <property type="entry name" value="GvpG"/>
</dbReference>
<reference evidence="1 2" key="1">
    <citation type="submission" date="2018-11" db="EMBL/GenBank/DDBJ databases">
        <authorList>
            <person name="Li F."/>
        </authorList>
    </citation>
    <scope>NUCLEOTIDE SEQUENCE [LARGE SCALE GENOMIC DNA]</scope>
    <source>
        <strain evidence="1 2">Gsoil 818</strain>
    </source>
</reference>
<dbReference type="AlphaFoldDB" id="A0A3N0GJR1"/>
<name>A0A3N0GJR1_9ACTN</name>
<gene>
    <name evidence="1" type="ORF">EFL26_19105</name>
</gene>
<sequence>MGLISGVVTGLVTWPLAPVRGAVWVAEQVQAEAERQWYDPARIQRELEDVSARRSAGDLSDAEADLLEEELVQRLIDGQADHG</sequence>
<protein>
    <submittedName>
        <fullName evidence="1">Gas vesicle protein</fullName>
    </submittedName>
</protein>
<keyword evidence="2" id="KW-1185">Reference proteome</keyword>
<organism evidence="1 2">
    <name type="scientific">Nocardioides pocheonensis</name>
    <dbReference type="NCBI Taxonomy" id="661485"/>
    <lineage>
        <taxon>Bacteria</taxon>
        <taxon>Bacillati</taxon>
        <taxon>Actinomycetota</taxon>
        <taxon>Actinomycetes</taxon>
        <taxon>Propionibacteriales</taxon>
        <taxon>Nocardioidaceae</taxon>
        <taxon>Nocardioides</taxon>
    </lineage>
</organism>
<evidence type="ECO:0000313" key="1">
    <source>
        <dbReference type="EMBL" id="RNM12705.1"/>
    </source>
</evidence>
<accession>A0A3N0GJR1</accession>
<dbReference type="RefSeq" id="WP_123224468.1">
    <property type="nucleotide sequence ID" value="NZ_RJSF01000044.1"/>
</dbReference>
<evidence type="ECO:0000313" key="2">
    <source>
        <dbReference type="Proteomes" id="UP000279994"/>
    </source>
</evidence>
<dbReference type="Proteomes" id="UP000279994">
    <property type="component" value="Unassembled WGS sequence"/>
</dbReference>
<proteinExistence type="predicted"/>